<dbReference type="RefSeq" id="XP_046072869.1">
    <property type="nucleotide sequence ID" value="XM_046220217.1"/>
</dbReference>
<keyword evidence="2" id="KW-1185">Reference proteome</keyword>
<organism evidence="1 2">
    <name type="scientific">Talaromyces proteolyticus</name>
    <dbReference type="NCBI Taxonomy" id="1131652"/>
    <lineage>
        <taxon>Eukaryota</taxon>
        <taxon>Fungi</taxon>
        <taxon>Dikarya</taxon>
        <taxon>Ascomycota</taxon>
        <taxon>Pezizomycotina</taxon>
        <taxon>Eurotiomycetes</taxon>
        <taxon>Eurotiomycetidae</taxon>
        <taxon>Eurotiales</taxon>
        <taxon>Trichocomaceae</taxon>
        <taxon>Talaromyces</taxon>
        <taxon>Talaromyces sect. Bacilispori</taxon>
    </lineage>
</organism>
<name>A0AAD4KQT6_9EURO</name>
<accession>A0AAD4KQT6</accession>
<dbReference type="AlphaFoldDB" id="A0AAD4KQT6"/>
<sequence>MNNPRRNNRPDYNSTCAEALEQWLSTEHLWDKAINSPNEIAQDEKHAIMDWPPLEEMEENSRKYLGKSLQDLIHLASTDPVSLTYPECRFIHDDFHILGELESVKYSNDQAGRIIDEGERWKKWQKAREAVSSADEFKAVTNVQGTDLYRDKLKEWTEPRIKAEQRSRTHPPDWVQKIIDSDDKAWGYVIYRPFIQGEQSDETKQAWDACWERFNELQSGQPVPVFTIGAEEITGTKVFDFVDYSAEMAEVNCLRGDFRDRREKGNLKPGVLSNVFLVMSNECRDSYTTGEKFGWLWAIDPEWTLPNADEDGYDGRVAITWGQLFNKFYDFMSAQRFTLKEIWQDFHEVNRDLSEGPLAGWLFSRLPKKNWPDI</sequence>
<gene>
    <name evidence="1" type="ORF">BGW36DRAFT_426113</name>
</gene>
<dbReference type="EMBL" id="JAJTJA010000005">
    <property type="protein sequence ID" value="KAH8698405.1"/>
    <property type="molecule type" value="Genomic_DNA"/>
</dbReference>
<dbReference type="GeneID" id="70250504"/>
<protein>
    <submittedName>
        <fullName evidence="1">Uncharacterized protein</fullName>
    </submittedName>
</protein>
<proteinExistence type="predicted"/>
<evidence type="ECO:0000313" key="2">
    <source>
        <dbReference type="Proteomes" id="UP001201262"/>
    </source>
</evidence>
<comment type="caution">
    <text evidence="1">The sequence shown here is derived from an EMBL/GenBank/DDBJ whole genome shotgun (WGS) entry which is preliminary data.</text>
</comment>
<reference evidence="1" key="1">
    <citation type="submission" date="2021-12" db="EMBL/GenBank/DDBJ databases">
        <title>Convergent genome expansion in fungi linked to evolution of root-endophyte symbiosis.</title>
        <authorList>
            <consortium name="DOE Joint Genome Institute"/>
            <person name="Ke Y.-H."/>
            <person name="Bonito G."/>
            <person name="Liao H.-L."/>
            <person name="Looney B."/>
            <person name="Rojas-Flechas A."/>
            <person name="Nash J."/>
            <person name="Hameed K."/>
            <person name="Schadt C."/>
            <person name="Martin F."/>
            <person name="Crous P.W."/>
            <person name="Miettinen O."/>
            <person name="Magnuson J.K."/>
            <person name="Labbe J."/>
            <person name="Jacobson D."/>
            <person name="Doktycz M.J."/>
            <person name="Veneault-Fourrey C."/>
            <person name="Kuo A."/>
            <person name="Mondo S."/>
            <person name="Calhoun S."/>
            <person name="Riley R."/>
            <person name="Ohm R."/>
            <person name="LaButti K."/>
            <person name="Andreopoulos B."/>
            <person name="Pangilinan J."/>
            <person name="Nolan M."/>
            <person name="Tritt A."/>
            <person name="Clum A."/>
            <person name="Lipzen A."/>
            <person name="Daum C."/>
            <person name="Barry K."/>
            <person name="Grigoriev I.V."/>
            <person name="Vilgalys R."/>
        </authorList>
    </citation>
    <scope>NUCLEOTIDE SEQUENCE</scope>
    <source>
        <strain evidence="1">PMI_201</strain>
    </source>
</reference>
<dbReference type="Proteomes" id="UP001201262">
    <property type="component" value="Unassembled WGS sequence"/>
</dbReference>
<evidence type="ECO:0000313" key="1">
    <source>
        <dbReference type="EMBL" id="KAH8698405.1"/>
    </source>
</evidence>